<dbReference type="Pfam" id="PF00072">
    <property type="entry name" value="Response_reg"/>
    <property type="match status" value="1"/>
</dbReference>
<feature type="region of interest" description="Disordered" evidence="7">
    <location>
        <begin position="597"/>
        <end position="642"/>
    </location>
</feature>
<dbReference type="InterPro" id="IPR005467">
    <property type="entry name" value="His_kinase_dom"/>
</dbReference>
<keyword evidence="5 11" id="KW-0418">Kinase</keyword>
<keyword evidence="4" id="KW-0808">Transferase</keyword>
<feature type="compositionally biased region" description="Basic and acidic residues" evidence="7">
    <location>
        <begin position="617"/>
        <end position="635"/>
    </location>
</feature>
<reference evidence="12" key="1">
    <citation type="journal article" date="2006" name="PLoS Biol.">
        <title>Macronuclear genome sequence of the ciliate Tetrahymena thermophila, a model eukaryote.</title>
        <authorList>
            <person name="Eisen J.A."/>
            <person name="Coyne R.S."/>
            <person name="Wu M."/>
            <person name="Wu D."/>
            <person name="Thiagarajan M."/>
            <person name="Wortman J.R."/>
            <person name="Badger J.H."/>
            <person name="Ren Q."/>
            <person name="Amedeo P."/>
            <person name="Jones K.M."/>
            <person name="Tallon L.J."/>
            <person name="Delcher A.L."/>
            <person name="Salzberg S.L."/>
            <person name="Silva J.C."/>
            <person name="Haas B.J."/>
            <person name="Majoros W.H."/>
            <person name="Farzad M."/>
            <person name="Carlton J.M."/>
            <person name="Smith R.K. Jr."/>
            <person name="Garg J."/>
            <person name="Pearlman R.E."/>
            <person name="Karrer K.M."/>
            <person name="Sun L."/>
            <person name="Manning G."/>
            <person name="Elde N.C."/>
            <person name="Turkewitz A.P."/>
            <person name="Asai D.J."/>
            <person name="Wilkes D.E."/>
            <person name="Wang Y."/>
            <person name="Cai H."/>
            <person name="Collins K."/>
            <person name="Stewart B.A."/>
            <person name="Lee S.R."/>
            <person name="Wilamowska K."/>
            <person name="Weinberg Z."/>
            <person name="Ruzzo W.L."/>
            <person name="Wloga D."/>
            <person name="Gaertig J."/>
            <person name="Frankel J."/>
            <person name="Tsao C.-C."/>
            <person name="Gorovsky M.A."/>
            <person name="Keeling P.J."/>
            <person name="Waller R.F."/>
            <person name="Patron N.J."/>
            <person name="Cherry J.M."/>
            <person name="Stover N.A."/>
            <person name="Krieger C.J."/>
            <person name="del Toro C."/>
            <person name="Ryder H.F."/>
            <person name="Williamson S.C."/>
            <person name="Barbeau R.A."/>
            <person name="Hamilton E.P."/>
            <person name="Orias E."/>
        </authorList>
    </citation>
    <scope>NUCLEOTIDE SEQUENCE [LARGE SCALE GENOMIC DNA]</scope>
    <source>
        <strain evidence="12">SB210</strain>
    </source>
</reference>
<feature type="transmembrane region" description="Helical" evidence="8">
    <location>
        <begin position="195"/>
        <end position="216"/>
    </location>
</feature>
<feature type="domain" description="Response regulatory" evidence="10">
    <location>
        <begin position="1731"/>
        <end position="1860"/>
    </location>
</feature>
<gene>
    <name evidence="11" type="ORF">TTHERM_00784670</name>
</gene>
<feature type="compositionally biased region" description="Polar residues" evidence="7">
    <location>
        <begin position="607"/>
        <end position="616"/>
    </location>
</feature>
<dbReference type="HOGENOM" id="CLU_238126_0_0_1"/>
<feature type="transmembrane region" description="Helical" evidence="8">
    <location>
        <begin position="168"/>
        <end position="188"/>
    </location>
</feature>
<dbReference type="EMBL" id="GG662770">
    <property type="protein sequence ID" value="EAR91280.2"/>
    <property type="molecule type" value="Genomic_DNA"/>
</dbReference>
<dbReference type="InterPro" id="IPR001789">
    <property type="entry name" value="Sig_transdc_resp-reg_receiver"/>
</dbReference>
<dbReference type="InterPro" id="IPR003661">
    <property type="entry name" value="HisK_dim/P_dom"/>
</dbReference>
<dbReference type="PRINTS" id="PR00344">
    <property type="entry name" value="BCTRLSENSOR"/>
</dbReference>
<dbReference type="Proteomes" id="UP000009168">
    <property type="component" value="Unassembled WGS sequence"/>
</dbReference>
<keyword evidence="3 6" id="KW-0597">Phosphoprotein</keyword>
<dbReference type="CDD" id="cd00082">
    <property type="entry name" value="HisKA"/>
    <property type="match status" value="1"/>
</dbReference>
<feature type="region of interest" description="Disordered" evidence="7">
    <location>
        <begin position="1061"/>
        <end position="1095"/>
    </location>
</feature>
<feature type="compositionally biased region" description="Polar residues" evidence="7">
    <location>
        <begin position="1148"/>
        <end position="1166"/>
    </location>
</feature>
<dbReference type="SMART" id="SM00448">
    <property type="entry name" value="REC"/>
    <property type="match status" value="1"/>
</dbReference>
<dbReference type="Gene3D" id="1.10.287.130">
    <property type="match status" value="1"/>
</dbReference>
<feature type="region of interest" description="Disordered" evidence="7">
    <location>
        <begin position="93"/>
        <end position="112"/>
    </location>
</feature>
<dbReference type="GeneID" id="7847216"/>
<dbReference type="GO" id="GO:0009927">
    <property type="term" value="F:histidine phosphotransfer kinase activity"/>
    <property type="evidence" value="ECO:0007669"/>
    <property type="project" value="TreeGrafter"/>
</dbReference>
<dbReference type="Pfam" id="PF02518">
    <property type="entry name" value="HATPase_c"/>
    <property type="match status" value="1"/>
</dbReference>
<dbReference type="CDD" id="cd17546">
    <property type="entry name" value="REC_hyHK_CKI1_RcsC-like"/>
    <property type="match status" value="1"/>
</dbReference>
<dbReference type="PROSITE" id="PS50110">
    <property type="entry name" value="RESPONSE_REGULATORY"/>
    <property type="match status" value="1"/>
</dbReference>
<keyword evidence="8" id="KW-1133">Transmembrane helix</keyword>
<dbReference type="Gene3D" id="3.40.50.2300">
    <property type="match status" value="1"/>
</dbReference>
<proteinExistence type="predicted"/>
<feature type="modified residue" description="4-aspartylphosphate" evidence="6">
    <location>
        <position position="1790"/>
    </location>
</feature>
<dbReference type="EC" id="2.7.13.3" evidence="2"/>
<evidence type="ECO:0000259" key="9">
    <source>
        <dbReference type="PROSITE" id="PS50109"/>
    </source>
</evidence>
<feature type="compositionally biased region" description="Basic and acidic residues" evidence="7">
    <location>
        <begin position="1202"/>
        <end position="1213"/>
    </location>
</feature>
<evidence type="ECO:0000256" key="8">
    <source>
        <dbReference type="SAM" id="Phobius"/>
    </source>
</evidence>
<dbReference type="SMART" id="SM00388">
    <property type="entry name" value="HisKA"/>
    <property type="match status" value="1"/>
</dbReference>
<evidence type="ECO:0000256" key="7">
    <source>
        <dbReference type="SAM" id="MobiDB-lite"/>
    </source>
</evidence>
<evidence type="ECO:0000256" key="4">
    <source>
        <dbReference type="ARBA" id="ARBA00022679"/>
    </source>
</evidence>
<dbReference type="eggNOG" id="KOG0519">
    <property type="taxonomic scope" value="Eukaryota"/>
</dbReference>
<feature type="compositionally biased region" description="Low complexity" evidence="7">
    <location>
        <begin position="1067"/>
        <end position="1083"/>
    </location>
</feature>
<keyword evidence="8" id="KW-0472">Membrane</keyword>
<accession>Q231M2</accession>
<dbReference type="InParanoid" id="Q231M2"/>
<comment type="catalytic activity">
    <reaction evidence="1">
        <text>ATP + protein L-histidine = ADP + protein N-phospho-L-histidine.</text>
        <dbReference type="EC" id="2.7.13.3"/>
    </reaction>
</comment>
<evidence type="ECO:0000313" key="11">
    <source>
        <dbReference type="EMBL" id="EAR91280.2"/>
    </source>
</evidence>
<dbReference type="OrthoDB" id="60033at2759"/>
<dbReference type="Gene3D" id="3.30.565.10">
    <property type="entry name" value="Histidine kinase-like ATPase, C-terminal domain"/>
    <property type="match status" value="1"/>
</dbReference>
<evidence type="ECO:0000256" key="2">
    <source>
        <dbReference type="ARBA" id="ARBA00012438"/>
    </source>
</evidence>
<dbReference type="SUPFAM" id="SSF52172">
    <property type="entry name" value="CheY-like"/>
    <property type="match status" value="1"/>
</dbReference>
<dbReference type="GO" id="GO:0005886">
    <property type="term" value="C:plasma membrane"/>
    <property type="evidence" value="ECO:0007669"/>
    <property type="project" value="TreeGrafter"/>
</dbReference>
<dbReference type="InterPro" id="IPR004358">
    <property type="entry name" value="Sig_transdc_His_kin-like_C"/>
</dbReference>
<sequence length="1872" mass="217674">MNYKKTEDNARFEQTRLDQMIHKEIVMSENQQAKLKFDDGSQQQRATQKQGVLLQNQQRSSYDFKNADSDIKIANGQFNQIQNIDGLLKNQSEANEKKHKQQNQQNSQMVKRPSSTILMQEQQYQKVQNPIVADIISDKYDAQTCFFQLAFIIIFFIEQIAMQEYNKIYEYIIIAIFILLSLGNYLLIKYQEFTYLHFVQIANSIMVTIIVGVWVYNNQYNQKYDVERYAQSMISYQNTDQSNPNSNGVSNNNDQTQRNCQVNQSAKDDFYLLLLQSQSKFFFQGAILYRLQDCLNKHLIPKYRQLISIISAIAIGILLYAQQISVDHNLDIDLAIKCLFLILIIILYEKFQMRTLSSYLISFQALKKYFTLSLCNRSCHGQSNNIQIEINPKDLTSCKVIYGNQQLSQELLSDSLQFFRDFELDLFSITNYNKIEQFDQGEEKALSQEADINNFDFGASTEKLKIKNNFNKTKQKILQAKFNSASKQFIEQKILKFSSSELNKKRSSKHSNPTIVSLKRICQENKNNGKEGEQPMTIAAMHTNVNFNKTDNFIQTFRNTNNRNNIFQDYNEKQNNDAMANQNEKDQLNITPSLIKAQKTSLKSDEINTQSPAPKQSSEKTEKQAQISYDKKDTNNQDTFSLKTNEQSRVLPSSLANRYHTLEDIIKDPTLRSIQIQGKFKKSDGQKIQHLSISLIKYHNIFQNEIIIASITDMTSIQEINNLQKEVQFKEIMFANVTHDLRTPLYAIKYSIDKLKEIFQIHQCNTILEQKEQIKQKVKELQQSEVNDLHEQINISVANTHLMEAIIQDIIDNNRNRMGKLETDIRQFNLLELLQEMEKLMEIILWEKRKKIKLKFEICKQIKQNSLIYSDSQRLKQVLMNLISNSIKFTKKGGILIKVSKVYLKNTKNVDKYLNSPYKTNLKQKITEIVEQNDPPQNCINTSLAEKMKVLDENKLYTCYQENVFSLGLIQFQIIDSGIGMNDKILKSLFTPYNTHNNENMNRHGIGLGLTICKTIVEKLGPFQLKVASKEKRGSKFTFYIYHDLHQSMIPSKLEQIIQSEQKRQNENNIQNNNNNNNGWNYNHKPLNNQNEDDIHPIVSPHSFINLIPNSSEQNLKSEIYLEYESKDKASKQDSQIKRKEYEYYKSGNNQSILPESDKQSSTYQQDSRRKINSLFQRGITNGSIFQSYQQNNYKANNNNEKPNEIQEKDEIKSQSQKELIDQSIENNLENRAKDDKNKISQMDFTYSNNINNFDSGQIMAKSPKFVSFNNSQSQHIHNISNYTNAIIQNKISDSIHQIKETEPNQKSNLLQKFSFGGNSSTVKKYQIQSMENTASKNNTSGAVVQEKDPFDIQKAETEWKVNLAHSSEDIQDKEEKQVSTQNFKKEQNLLEKKNKNNDNQTQQIYNSSSLNSTIASIVIGENTANEKQENENMNNLKPRNTPFLNQNNEFTASRHVIQNNPLQKQISFQQPILQKVQQPLQIQTEESIMQRTNSNINSPEKKISQISFKKQQQESKNKSLDIKQLKQQDFGDQNYLFQKPILFKNQDIQENGYGHDSSIFFNVLGGGFPSCIVQTQSRVTNQRSSKIIKNQSYNILDQIKCEQYVDEQQLDDDQFFNTSILQSLEDTQERANLEESSSHALVKSNNQFQIMRNKKQTLQQQDVVSNINQKSERESQVISIDKKGLYISKIDRYNHVTNHKMTESVQLNYIKKIKFGVAESDEQQEKQYLNILICDDSVFNIKVLQKLLLNFKKYKMSIDTCLSGEEAIEKFLQKNKPNSQEPYNYIFLDWNMPIMDGYETSSKIKFYVKDEQFLDCPIIICTAYEDTTEINKCLRNGTDGILTKPISQDQINELLQDFQLSKETIQRNQSN</sequence>
<evidence type="ECO:0000256" key="6">
    <source>
        <dbReference type="PROSITE-ProRule" id="PRU00169"/>
    </source>
</evidence>
<evidence type="ECO:0000259" key="10">
    <source>
        <dbReference type="PROSITE" id="PS50110"/>
    </source>
</evidence>
<dbReference type="InterPro" id="IPR011006">
    <property type="entry name" value="CheY-like_superfamily"/>
</dbReference>
<evidence type="ECO:0000313" key="12">
    <source>
        <dbReference type="Proteomes" id="UP000009168"/>
    </source>
</evidence>
<feature type="transmembrane region" description="Helical" evidence="8">
    <location>
        <begin position="303"/>
        <end position="322"/>
    </location>
</feature>
<dbReference type="InterPro" id="IPR003594">
    <property type="entry name" value="HATPase_dom"/>
</dbReference>
<dbReference type="SUPFAM" id="SSF55874">
    <property type="entry name" value="ATPase domain of HSP90 chaperone/DNA topoisomerase II/histidine kinase"/>
    <property type="match status" value="1"/>
</dbReference>
<evidence type="ECO:0000256" key="1">
    <source>
        <dbReference type="ARBA" id="ARBA00000085"/>
    </source>
</evidence>
<protein>
    <recommendedName>
        <fullName evidence="2">histidine kinase</fullName>
        <ecNumber evidence="2">2.7.13.3</ecNumber>
    </recommendedName>
</protein>
<name>Q231M2_TETTS</name>
<dbReference type="RefSeq" id="XP_001011525.2">
    <property type="nucleotide sequence ID" value="XM_001011525.2"/>
</dbReference>
<evidence type="ECO:0000256" key="5">
    <source>
        <dbReference type="ARBA" id="ARBA00022777"/>
    </source>
</evidence>
<feature type="region of interest" description="Disordered" evidence="7">
    <location>
        <begin position="1148"/>
        <end position="1168"/>
    </location>
</feature>
<dbReference type="GO" id="GO:0000155">
    <property type="term" value="F:phosphorelay sensor kinase activity"/>
    <property type="evidence" value="ECO:0007669"/>
    <property type="project" value="InterPro"/>
</dbReference>
<evidence type="ECO:0000256" key="3">
    <source>
        <dbReference type="ARBA" id="ARBA00022553"/>
    </source>
</evidence>
<dbReference type="KEGG" id="tet:TTHERM_00784670"/>
<dbReference type="PANTHER" id="PTHR43047:SF72">
    <property type="entry name" value="OSMOSENSING HISTIDINE PROTEIN KINASE SLN1"/>
    <property type="match status" value="1"/>
</dbReference>
<dbReference type="PROSITE" id="PS50109">
    <property type="entry name" value="HIS_KIN"/>
    <property type="match status" value="1"/>
</dbReference>
<feature type="region of interest" description="Disordered" evidence="7">
    <location>
        <begin position="1194"/>
        <end position="1217"/>
    </location>
</feature>
<dbReference type="InterPro" id="IPR036890">
    <property type="entry name" value="HATPase_C_sf"/>
</dbReference>
<keyword evidence="8" id="KW-0812">Transmembrane</keyword>
<keyword evidence="12" id="KW-1185">Reference proteome</keyword>
<dbReference type="SMART" id="SM00387">
    <property type="entry name" value="HATPase_c"/>
    <property type="match status" value="1"/>
</dbReference>
<dbReference type="STRING" id="312017.Q231M2"/>
<feature type="domain" description="Histidine kinase" evidence="9">
    <location>
        <begin position="736"/>
        <end position="1045"/>
    </location>
</feature>
<dbReference type="InterPro" id="IPR036097">
    <property type="entry name" value="HisK_dim/P_sf"/>
</dbReference>
<dbReference type="SUPFAM" id="SSF47384">
    <property type="entry name" value="Homodimeric domain of signal transducing histidine kinase"/>
    <property type="match status" value="1"/>
</dbReference>
<organism evidence="11 12">
    <name type="scientific">Tetrahymena thermophila (strain SB210)</name>
    <dbReference type="NCBI Taxonomy" id="312017"/>
    <lineage>
        <taxon>Eukaryota</taxon>
        <taxon>Sar</taxon>
        <taxon>Alveolata</taxon>
        <taxon>Ciliophora</taxon>
        <taxon>Intramacronucleata</taxon>
        <taxon>Oligohymenophorea</taxon>
        <taxon>Hymenostomatida</taxon>
        <taxon>Tetrahymenina</taxon>
        <taxon>Tetrahymenidae</taxon>
        <taxon>Tetrahymena</taxon>
    </lineage>
</organism>
<dbReference type="PANTHER" id="PTHR43047">
    <property type="entry name" value="TWO-COMPONENT HISTIDINE PROTEIN KINASE"/>
    <property type="match status" value="1"/>
</dbReference>